<dbReference type="Proteomes" id="UP000305906">
    <property type="component" value="Unassembled WGS sequence"/>
</dbReference>
<keyword evidence="4" id="KW-0342">GTP-binding</keyword>
<dbReference type="GO" id="GO:0005525">
    <property type="term" value="F:GTP binding"/>
    <property type="evidence" value="ECO:0007669"/>
    <property type="project" value="UniProtKB-KW"/>
</dbReference>
<reference evidence="9 10" key="1">
    <citation type="submission" date="2019-05" db="EMBL/GenBank/DDBJ databases">
        <title>Streptomyces sp. NEAU-C151, a novel actinomycete isolated from soil.</title>
        <authorList>
            <person name="Han L."/>
            <person name="Jiang H."/>
        </authorList>
    </citation>
    <scope>NUCLEOTIDE SEQUENCE [LARGE SCALE GENOMIC DNA]</scope>
    <source>
        <strain evidence="9 10">NEAU-C151</strain>
    </source>
</reference>
<feature type="region of interest" description="Disordered" evidence="7">
    <location>
        <begin position="121"/>
        <end position="155"/>
    </location>
</feature>
<evidence type="ECO:0000313" key="9">
    <source>
        <dbReference type="EMBL" id="TLS46699.1"/>
    </source>
</evidence>
<dbReference type="InterPro" id="IPR022812">
    <property type="entry name" value="Dynamin"/>
</dbReference>
<evidence type="ECO:0000259" key="8">
    <source>
        <dbReference type="Pfam" id="PF00350"/>
    </source>
</evidence>
<keyword evidence="5" id="KW-0472">Membrane</keyword>
<evidence type="ECO:0000256" key="5">
    <source>
        <dbReference type="ARBA" id="ARBA00023136"/>
    </source>
</evidence>
<gene>
    <name evidence="9" type="ORF">FE633_08420</name>
</gene>
<dbReference type="Gene3D" id="3.40.50.300">
    <property type="entry name" value="P-loop containing nucleotide triphosphate hydrolases"/>
    <property type="match status" value="1"/>
</dbReference>
<dbReference type="AlphaFoldDB" id="A0A5R9FVK6"/>
<comment type="subcellular location">
    <subcellularLocation>
        <location evidence="1">Membrane</location>
    </subcellularLocation>
</comment>
<comment type="caution">
    <text evidence="9">The sequence shown here is derived from an EMBL/GenBank/DDBJ whole genome shotgun (WGS) entry which is preliminary data.</text>
</comment>
<dbReference type="Pfam" id="PF00350">
    <property type="entry name" value="Dynamin_N"/>
    <property type="match status" value="1"/>
</dbReference>
<dbReference type="GO" id="GO:0003924">
    <property type="term" value="F:GTPase activity"/>
    <property type="evidence" value="ECO:0007669"/>
    <property type="project" value="InterPro"/>
</dbReference>
<dbReference type="EMBL" id="VBZC01000007">
    <property type="protein sequence ID" value="TLS46699.1"/>
    <property type="molecule type" value="Genomic_DNA"/>
</dbReference>
<name>A0A5R9FVK6_9ACTN</name>
<proteinExistence type="predicted"/>
<sequence length="608" mass="65882">MDNGSPPVAGTPPPAPTTIAHIAHIADVSAAAPGWLREARQLADEHGLDRIGAALEALAAERGRQAFRIAVVGEFNRGKSTLINRLISRDLLPTGPRPVTRAPVTVRAAQEESVRLTWPDGSHELRGLDAEDPWDGLTGTLPSPRPRQGASSDPVLPEPAVVAAVADAWLTELGIELVDLPGVNSGSEEQLEQVRRTAAASDAVLFVVSAVSPMSSTEYRLLQEEVLCRHVPFTAVVVTMLDLVDAEDREETVRHLRQRLEDLPGRLPVLQAPEPGGGEPELAALRSLVEEFARGGGRALWRDRRIAAQVADHCEAMTGIAAAALAADGLSRTEADERARQAQTLLEKEEQQWEQLRIDLTGRQLALTARLREQVQKERDGLIERLRWELERSQDPGGWWERDLPFRLRHELSMLAQRSERTVLPGLTADTDWLDAEVAGRLPGASPSPVPAWLGPAVEPQLSGEISDLSRTRLATRLGAQGGAIVGYLIALARSAPIPMIYGAGFSLIGGLLAEGAIRSATEQQRSEVDAVLVRVVDDSTAAFLRQAVDLLSEIYTDVFDQLRQSRLLWHDARRAALESPPGSGADWSALARPAAALAARIRSELQN</sequence>
<evidence type="ECO:0000256" key="7">
    <source>
        <dbReference type="SAM" id="MobiDB-lite"/>
    </source>
</evidence>
<dbReference type="InterPro" id="IPR045063">
    <property type="entry name" value="Dynamin_N"/>
</dbReference>
<evidence type="ECO:0000313" key="10">
    <source>
        <dbReference type="Proteomes" id="UP000305906"/>
    </source>
</evidence>
<keyword evidence="10" id="KW-1185">Reference proteome</keyword>
<evidence type="ECO:0000256" key="4">
    <source>
        <dbReference type="ARBA" id="ARBA00023134"/>
    </source>
</evidence>
<organism evidence="9 10">
    <name type="scientific">Streptomyces montanus</name>
    <dbReference type="NCBI Taxonomy" id="2580423"/>
    <lineage>
        <taxon>Bacteria</taxon>
        <taxon>Bacillati</taxon>
        <taxon>Actinomycetota</taxon>
        <taxon>Actinomycetes</taxon>
        <taxon>Kitasatosporales</taxon>
        <taxon>Streptomycetaceae</taxon>
        <taxon>Streptomyces</taxon>
    </lineage>
</organism>
<accession>A0A5R9FVK6</accession>
<feature type="coiled-coil region" evidence="6">
    <location>
        <begin position="332"/>
        <end position="359"/>
    </location>
</feature>
<dbReference type="RefSeq" id="WP_138044459.1">
    <property type="nucleotide sequence ID" value="NZ_VBZC01000007.1"/>
</dbReference>
<protein>
    <recommendedName>
        <fullName evidence="8">Dynamin N-terminal domain-containing protein</fullName>
    </recommendedName>
</protein>
<keyword evidence="2" id="KW-0547">Nucleotide-binding</keyword>
<dbReference type="SUPFAM" id="SSF52540">
    <property type="entry name" value="P-loop containing nucleoside triphosphate hydrolases"/>
    <property type="match status" value="1"/>
</dbReference>
<keyword evidence="6" id="KW-0175">Coiled coil</keyword>
<evidence type="ECO:0000256" key="3">
    <source>
        <dbReference type="ARBA" id="ARBA00022801"/>
    </source>
</evidence>
<dbReference type="PANTHER" id="PTHR10465">
    <property type="entry name" value="TRANSMEMBRANE GTPASE FZO1"/>
    <property type="match status" value="1"/>
</dbReference>
<dbReference type="PRINTS" id="PR00195">
    <property type="entry name" value="DYNAMIN"/>
</dbReference>
<evidence type="ECO:0000256" key="1">
    <source>
        <dbReference type="ARBA" id="ARBA00004370"/>
    </source>
</evidence>
<dbReference type="GO" id="GO:0016020">
    <property type="term" value="C:membrane"/>
    <property type="evidence" value="ECO:0007669"/>
    <property type="project" value="UniProtKB-SubCell"/>
</dbReference>
<dbReference type="PANTHER" id="PTHR10465:SF0">
    <property type="entry name" value="SARCALUMENIN"/>
    <property type="match status" value="1"/>
</dbReference>
<evidence type="ECO:0000256" key="6">
    <source>
        <dbReference type="SAM" id="Coils"/>
    </source>
</evidence>
<feature type="domain" description="Dynamin N-terminal" evidence="8">
    <location>
        <begin position="69"/>
        <end position="240"/>
    </location>
</feature>
<keyword evidence="3" id="KW-0378">Hydrolase</keyword>
<dbReference type="InterPro" id="IPR027094">
    <property type="entry name" value="Mitofusin_fam"/>
</dbReference>
<evidence type="ECO:0000256" key="2">
    <source>
        <dbReference type="ARBA" id="ARBA00022741"/>
    </source>
</evidence>
<dbReference type="InterPro" id="IPR027417">
    <property type="entry name" value="P-loop_NTPase"/>
</dbReference>